<dbReference type="GO" id="GO:0006259">
    <property type="term" value="P:DNA metabolic process"/>
    <property type="evidence" value="ECO:0007669"/>
    <property type="project" value="UniProtKB-ARBA"/>
</dbReference>
<dbReference type="InterPro" id="IPR036397">
    <property type="entry name" value="RNaseH_sf"/>
</dbReference>
<dbReference type="OrthoDB" id="6147158at2759"/>
<dbReference type="SUPFAM" id="SSF53098">
    <property type="entry name" value="Ribonuclease H-like"/>
    <property type="match status" value="1"/>
</dbReference>
<dbReference type="Pfam" id="PF00078">
    <property type="entry name" value="RVT_1"/>
    <property type="match status" value="1"/>
</dbReference>
<dbReference type="Gene3D" id="3.30.420.10">
    <property type="entry name" value="Ribonuclease H-like superfamily/Ribonuclease H"/>
    <property type="match status" value="1"/>
</dbReference>
<comment type="caution">
    <text evidence="5">The sequence shown here is derived from an EMBL/GenBank/DDBJ whole genome shotgun (WGS) entry which is preliminary data.</text>
</comment>
<dbReference type="InterPro" id="IPR036691">
    <property type="entry name" value="Endo/exonu/phosph_ase_sf"/>
</dbReference>
<keyword evidence="6" id="KW-1185">Reference proteome</keyword>
<dbReference type="InterPro" id="IPR005135">
    <property type="entry name" value="Endo/exonuclease/phosphatase"/>
</dbReference>
<name>A0A8S3QXR4_MYTED</name>
<evidence type="ECO:0000256" key="1">
    <source>
        <dbReference type="SAM" id="MobiDB-lite"/>
    </source>
</evidence>
<dbReference type="Proteomes" id="UP000683360">
    <property type="component" value="Unassembled WGS sequence"/>
</dbReference>
<feature type="domain" description="RNase H type-1" evidence="4">
    <location>
        <begin position="1077"/>
        <end position="1218"/>
    </location>
</feature>
<dbReference type="GO" id="GO:0003676">
    <property type="term" value="F:nucleic acid binding"/>
    <property type="evidence" value="ECO:0007669"/>
    <property type="project" value="InterPro"/>
</dbReference>
<dbReference type="PROSITE" id="PS50879">
    <property type="entry name" value="RNASE_H_1"/>
    <property type="match status" value="1"/>
</dbReference>
<dbReference type="Gene3D" id="3.60.10.10">
    <property type="entry name" value="Endonuclease/exonuclease/phosphatase"/>
    <property type="match status" value="1"/>
</dbReference>
<dbReference type="InterPro" id="IPR000477">
    <property type="entry name" value="RT_dom"/>
</dbReference>
<dbReference type="PROSITE" id="PS50878">
    <property type="entry name" value="RT_POL"/>
    <property type="match status" value="1"/>
</dbReference>
<dbReference type="SUPFAM" id="SSF56672">
    <property type="entry name" value="DNA/RNA polymerases"/>
    <property type="match status" value="1"/>
</dbReference>
<dbReference type="GO" id="GO:0004523">
    <property type="term" value="F:RNA-DNA hybrid ribonuclease activity"/>
    <property type="evidence" value="ECO:0007669"/>
    <property type="project" value="InterPro"/>
</dbReference>
<evidence type="ECO:0000259" key="3">
    <source>
        <dbReference type="PROSITE" id="PS50878"/>
    </source>
</evidence>
<sequence>MGTTLFLWRKEETIDLFAVLSVNILVILLINVNLTAVVTTVALKVARNSTVLNHPNVVTVEGLTNHHHQNVQNSLDLSIKENLETPFKQKHTIIYLITMRLLFINAQSFKTAVELKDIVRNYDIDILCINETFESKQNPLKFENWQIFSSPRPDKSRGGSAICIKPNLEFVAERRQQYEKYDFEMVCLEIKDQQNKKINLWVPYITPENTEHMKKLCLEINTQKLENLVILGDLNAKSFEWNNKTENKHGELLEQCMTKTSLICVNDGQATRRNCDSIIDLALISQNIYNIVEECTTLTHEKVTSDHICIMLDLNMGSKKGNSMTSNNDEENWNIRKCNWEEWKETTEEYFKDMLLKDDDSLEVWYECFESCMTACMEQVIPKYKYHQNRPKVKHPVWWNEDVKLAKKELNKAQRHFKERSIPQNFNKIIDAEKNLEVIKDKAQNEWSTTLCDVIGSGKTPKERWGAFKKLTKKTSDNKVLPFIKYDGNVIFEEKEKSKELEKVFFGGKHLDPRKFDNKFYEETTKEYINITLDSDNQEMDDDKYNQSITMDELEGSIFRLKKETAPGPDGFFPELFINAGKEFLDKLLEIMNRSWEEGILPQNWKMANVKFLKKAHKLSYNNPSAYRPISLTSVVSKLMERIVLYRIEEYVETNNIIDNEQEGFRQYRSTVNALLSLIQSIYGGFNKKMITLALFIDFEKAYDSIWREGLLVKLYQYGIKGKIWNWVHSFLNNREAVININNTKGELFKTHTGLPQGSVLSPILFNIFIADIFQTVLAQKCKFADDATIWHTGEDINILQQDLQTDIDKVNEWSNKWRMKLSVEKTEYCIFSKSIQNTTSVLLKLGNGTLKHNNNPKILGVTLDQKLTFNTHIDNVLKTAKRSLGIIREIKGIANIPTKRLIEIYQSLVCSTITYASCVWQIGNSTNLHKLDEVQRHGLALCLNMPSTSSLEVLQIIGGVLPLELRREEIAIRELAKITSSFTTVPIKKKLENWKTESNPETYISPIGKMILQADDMKKETSIEVNNIEQQYECRGMCAIRRAPEYWTTLGSSKTRTSEQAIEGQRLIKTTIKELPPNTTVAFTDGSCMGNPGPCGAGAIIYNNEEEETIQYPVSNRGSILLAELVAIKLVLEKIDNYNYRNVKQLNLYSDSQSAIGIITLNWKSENYHKTIQEIKNRKKIGTKSRVNFYATTFKSYFNAESTFHGETAKLSDTLMSITETLAEEHKQYTYQPRPLSGIMANDMRFSFFMEPVVNGHSSGDNDSNHSSQQTISKKTSPKPDRPPSSPAAITTHETSVATPDLSVATPDTSFATAASTAATPIKTNGEGLTNGLSSEPESPPERDIYFDEREQKNKYDIRILTSMHMGENKYDVKVVIMSFTSWLAVDIMRCSSFDEDDVKAATTCKYIIVDTKDHFCASDSTEFL</sequence>
<feature type="compositionally biased region" description="Polar residues" evidence="1">
    <location>
        <begin position="1289"/>
        <end position="1299"/>
    </location>
</feature>
<keyword evidence="2" id="KW-1133">Transmembrane helix</keyword>
<dbReference type="PANTHER" id="PTHR36688">
    <property type="entry name" value="ENDO/EXONUCLEASE/PHOSPHATASE DOMAIN-CONTAINING PROTEIN"/>
    <property type="match status" value="1"/>
</dbReference>
<dbReference type="EMBL" id="CAJPWZ010000745">
    <property type="protein sequence ID" value="CAG2200423.1"/>
    <property type="molecule type" value="Genomic_DNA"/>
</dbReference>
<dbReference type="InterPro" id="IPR043502">
    <property type="entry name" value="DNA/RNA_pol_sf"/>
</dbReference>
<feature type="compositionally biased region" description="Low complexity" evidence="1">
    <location>
        <begin position="1258"/>
        <end position="1271"/>
    </location>
</feature>
<evidence type="ECO:0000313" key="6">
    <source>
        <dbReference type="Proteomes" id="UP000683360"/>
    </source>
</evidence>
<feature type="compositionally biased region" description="Polar residues" evidence="1">
    <location>
        <begin position="1328"/>
        <end position="1338"/>
    </location>
</feature>
<evidence type="ECO:0000256" key="2">
    <source>
        <dbReference type="SAM" id="Phobius"/>
    </source>
</evidence>
<dbReference type="Pfam" id="PF14529">
    <property type="entry name" value="Exo_endo_phos_2"/>
    <property type="match status" value="1"/>
</dbReference>
<evidence type="ECO:0000259" key="4">
    <source>
        <dbReference type="PROSITE" id="PS50879"/>
    </source>
</evidence>
<dbReference type="InterPro" id="IPR052560">
    <property type="entry name" value="RdDP_mobile_element"/>
</dbReference>
<feature type="compositionally biased region" description="Low complexity" evidence="1">
    <location>
        <begin position="1306"/>
        <end position="1322"/>
    </location>
</feature>
<accession>A0A8S3QXR4</accession>
<keyword evidence="2" id="KW-0812">Transmembrane</keyword>
<keyword evidence="2" id="KW-0472">Membrane</keyword>
<feature type="domain" description="Reverse transcriptase" evidence="3">
    <location>
        <begin position="594"/>
        <end position="864"/>
    </location>
</feature>
<dbReference type="InterPro" id="IPR002156">
    <property type="entry name" value="RNaseH_domain"/>
</dbReference>
<reference evidence="5" key="1">
    <citation type="submission" date="2021-03" db="EMBL/GenBank/DDBJ databases">
        <authorList>
            <person name="Bekaert M."/>
        </authorList>
    </citation>
    <scope>NUCLEOTIDE SEQUENCE</scope>
</reference>
<dbReference type="CDD" id="cd01650">
    <property type="entry name" value="RT_nLTR_like"/>
    <property type="match status" value="1"/>
</dbReference>
<evidence type="ECO:0008006" key="7">
    <source>
        <dbReference type="Google" id="ProtNLM"/>
    </source>
</evidence>
<dbReference type="PANTHER" id="PTHR36688:SF2">
    <property type="entry name" value="ENDONUCLEASE_EXONUCLEASE_PHOSPHATASE DOMAIN-CONTAINING PROTEIN"/>
    <property type="match status" value="1"/>
</dbReference>
<dbReference type="InterPro" id="IPR012337">
    <property type="entry name" value="RNaseH-like_sf"/>
</dbReference>
<dbReference type="SUPFAM" id="SSF56219">
    <property type="entry name" value="DNase I-like"/>
    <property type="match status" value="1"/>
</dbReference>
<gene>
    <name evidence="5" type="ORF">MEDL_15086</name>
</gene>
<dbReference type="Pfam" id="PF00075">
    <property type="entry name" value="RNase_H"/>
    <property type="match status" value="1"/>
</dbReference>
<protein>
    <recommendedName>
        <fullName evidence="7">Reverse transcriptase domain-containing protein</fullName>
    </recommendedName>
</protein>
<proteinExistence type="predicted"/>
<feature type="transmembrane region" description="Helical" evidence="2">
    <location>
        <begin position="16"/>
        <end position="43"/>
    </location>
</feature>
<organism evidence="5 6">
    <name type="scientific">Mytilus edulis</name>
    <name type="common">Blue mussel</name>
    <dbReference type="NCBI Taxonomy" id="6550"/>
    <lineage>
        <taxon>Eukaryota</taxon>
        <taxon>Metazoa</taxon>
        <taxon>Spiralia</taxon>
        <taxon>Lophotrochozoa</taxon>
        <taxon>Mollusca</taxon>
        <taxon>Bivalvia</taxon>
        <taxon>Autobranchia</taxon>
        <taxon>Pteriomorphia</taxon>
        <taxon>Mytilida</taxon>
        <taxon>Mytiloidea</taxon>
        <taxon>Mytilidae</taxon>
        <taxon>Mytilinae</taxon>
        <taxon>Mytilus</taxon>
    </lineage>
</organism>
<evidence type="ECO:0000313" key="5">
    <source>
        <dbReference type="EMBL" id="CAG2200423.1"/>
    </source>
</evidence>
<feature type="region of interest" description="Disordered" evidence="1">
    <location>
        <begin position="1258"/>
        <end position="1343"/>
    </location>
</feature>